<gene>
    <name evidence="1" type="ordered locus">Clole_0807</name>
</gene>
<reference evidence="1 2" key="1">
    <citation type="journal article" date="2011" name="J. Bacteriol.">
        <title>Complete genome sequence of the cellulose-degrading bacterium Cellulosilyticum lentocellum.</title>
        <authorList>
            <consortium name="US DOE Joint Genome Institute"/>
            <person name="Miller D.A."/>
            <person name="Suen G."/>
            <person name="Bruce D."/>
            <person name="Copeland A."/>
            <person name="Cheng J.F."/>
            <person name="Detter C."/>
            <person name="Goodwin L.A."/>
            <person name="Han C.S."/>
            <person name="Hauser L.J."/>
            <person name="Land M.L."/>
            <person name="Lapidus A."/>
            <person name="Lucas S."/>
            <person name="Meincke L."/>
            <person name="Pitluck S."/>
            <person name="Tapia R."/>
            <person name="Teshima H."/>
            <person name="Woyke T."/>
            <person name="Fox B.G."/>
            <person name="Angert E.R."/>
            <person name="Currie C.R."/>
        </authorList>
    </citation>
    <scope>NUCLEOTIDE SEQUENCE [LARGE SCALE GENOMIC DNA]</scope>
    <source>
        <strain evidence="2">ATCC 49066 / DSM 5427 / NCIMB 11756 / RHM5</strain>
    </source>
</reference>
<accession>F2JPJ2</accession>
<name>F2JPJ2_CELLD</name>
<dbReference type="EMBL" id="CP002582">
    <property type="protein sequence ID" value="ADZ82540.1"/>
    <property type="molecule type" value="Genomic_DNA"/>
</dbReference>
<dbReference type="RefSeq" id="WP_013655841.1">
    <property type="nucleotide sequence ID" value="NC_015275.1"/>
</dbReference>
<proteinExistence type="predicted"/>
<evidence type="ECO:0000313" key="1">
    <source>
        <dbReference type="EMBL" id="ADZ82540.1"/>
    </source>
</evidence>
<dbReference type="AlphaFoldDB" id="F2JPJ2"/>
<dbReference type="KEGG" id="cle:Clole_0807"/>
<dbReference type="STRING" id="642492.Clole_0807"/>
<evidence type="ECO:0000313" key="2">
    <source>
        <dbReference type="Proteomes" id="UP000008467"/>
    </source>
</evidence>
<dbReference type="Proteomes" id="UP000008467">
    <property type="component" value="Chromosome"/>
</dbReference>
<organism evidence="1 2">
    <name type="scientific">Cellulosilyticum lentocellum (strain ATCC 49066 / DSM 5427 / NCIMB 11756 / RHM5)</name>
    <name type="common">Clostridium lentocellum</name>
    <dbReference type="NCBI Taxonomy" id="642492"/>
    <lineage>
        <taxon>Bacteria</taxon>
        <taxon>Bacillati</taxon>
        <taxon>Bacillota</taxon>
        <taxon>Clostridia</taxon>
        <taxon>Lachnospirales</taxon>
        <taxon>Cellulosilyticaceae</taxon>
        <taxon>Cellulosilyticum</taxon>
    </lineage>
</organism>
<keyword evidence="2" id="KW-1185">Reference proteome</keyword>
<dbReference type="HOGENOM" id="CLU_2859500_0_0_9"/>
<sequence>MGISKLEAAINKVEQYSSNPEFNSIEWNELMADLGNKTYIDALNGKLFRKNGKGELVKVEVKGR</sequence>
<protein>
    <submittedName>
        <fullName evidence="1">Uncharacterized protein</fullName>
    </submittedName>
</protein>